<comment type="caution">
    <text evidence="17">The sequence shown here is derived from an EMBL/GenBank/DDBJ whole genome shotgun (WGS) entry which is preliminary data.</text>
</comment>
<keyword evidence="8 14" id="KW-0630">Potassium</keyword>
<dbReference type="PROSITE" id="PS51490">
    <property type="entry name" value="KHA"/>
    <property type="match status" value="1"/>
</dbReference>
<comment type="domain">
    <text evidence="14">The KHA domain (rich in hydrophobic and acidic residues) present in the C-terminal part is likely to be important for tetramerization.</text>
</comment>
<evidence type="ECO:0000256" key="12">
    <source>
        <dbReference type="ARBA" id="ARBA00023303"/>
    </source>
</evidence>
<dbReference type="InterPro" id="IPR005821">
    <property type="entry name" value="Ion_trans_dom"/>
</dbReference>
<name>A0A8X7Y596_POPTO</name>
<dbReference type="OrthoDB" id="426293at2759"/>
<dbReference type="PROSITE" id="PS50042">
    <property type="entry name" value="CNMP_BINDING_3"/>
    <property type="match status" value="1"/>
</dbReference>
<comment type="function">
    <text evidence="14">Potassium channel.</text>
</comment>
<dbReference type="Pfam" id="PF00027">
    <property type="entry name" value="cNMP_binding"/>
    <property type="match status" value="1"/>
</dbReference>
<keyword evidence="10 14" id="KW-0406">Ion transport</keyword>
<dbReference type="SMART" id="SM00100">
    <property type="entry name" value="cNMP"/>
    <property type="match status" value="1"/>
</dbReference>
<feature type="transmembrane region" description="Helical" evidence="14">
    <location>
        <begin position="46"/>
        <end position="66"/>
    </location>
</feature>
<dbReference type="InterPro" id="IPR002110">
    <property type="entry name" value="Ankyrin_rpt"/>
</dbReference>
<dbReference type="SMART" id="SM00248">
    <property type="entry name" value="ANK"/>
    <property type="match status" value="5"/>
</dbReference>
<dbReference type="Proteomes" id="UP000886885">
    <property type="component" value="Chromosome 18D"/>
</dbReference>
<evidence type="ECO:0000259" key="16">
    <source>
        <dbReference type="PROSITE" id="PS51490"/>
    </source>
</evidence>
<dbReference type="GO" id="GO:0005249">
    <property type="term" value="F:voltage-gated potassium channel activity"/>
    <property type="evidence" value="ECO:0007669"/>
    <property type="project" value="UniProtKB-UniRule"/>
</dbReference>
<dbReference type="AlphaFoldDB" id="A0A8X7Y596"/>
<keyword evidence="18" id="KW-1185">Reference proteome</keyword>
<reference evidence="17" key="1">
    <citation type="journal article" date="2020" name="bioRxiv">
        <title>Hybrid origin of Populus tomentosa Carr. identified through genome sequencing and phylogenomic analysis.</title>
        <authorList>
            <person name="An X."/>
            <person name="Gao K."/>
            <person name="Chen Z."/>
            <person name="Li J."/>
            <person name="Yang X."/>
            <person name="Yang X."/>
            <person name="Zhou J."/>
            <person name="Guo T."/>
            <person name="Zhao T."/>
            <person name="Huang S."/>
            <person name="Miao D."/>
            <person name="Khan W.U."/>
            <person name="Rao P."/>
            <person name="Ye M."/>
            <person name="Lei B."/>
            <person name="Liao W."/>
            <person name="Wang J."/>
            <person name="Ji L."/>
            <person name="Li Y."/>
            <person name="Guo B."/>
            <person name="Mustafa N.S."/>
            <person name="Li S."/>
            <person name="Yun Q."/>
            <person name="Keller S.R."/>
            <person name="Mao J."/>
            <person name="Zhang R."/>
            <person name="Strauss S.H."/>
        </authorList>
    </citation>
    <scope>NUCLEOTIDE SEQUENCE</scope>
    <source>
        <strain evidence="17">GM15</strain>
        <tissue evidence="17">Leaf</tissue>
    </source>
</reference>
<feature type="repeat" description="ANK" evidence="13">
    <location>
        <begin position="464"/>
        <end position="496"/>
    </location>
</feature>
<protein>
    <recommendedName>
        <fullName evidence="14">Potassium channel</fullName>
    </recommendedName>
</protein>
<keyword evidence="3 14" id="KW-0813">Transport</keyword>
<keyword evidence="5 14" id="KW-0812">Transmembrane</keyword>
<evidence type="ECO:0000256" key="5">
    <source>
        <dbReference type="ARBA" id="ARBA00022692"/>
    </source>
</evidence>
<gene>
    <name evidence="17" type="ORF">POTOM_056908</name>
</gene>
<evidence type="ECO:0000256" key="2">
    <source>
        <dbReference type="ARBA" id="ARBA00007929"/>
    </source>
</evidence>
<dbReference type="PANTHER" id="PTHR45743">
    <property type="entry name" value="POTASSIUM CHANNEL AKT1"/>
    <property type="match status" value="1"/>
</dbReference>
<dbReference type="Pfam" id="PF00520">
    <property type="entry name" value="Ion_trans"/>
    <property type="match status" value="1"/>
</dbReference>
<feature type="repeat" description="ANK" evidence="13">
    <location>
        <begin position="561"/>
        <end position="593"/>
    </location>
</feature>
<dbReference type="CDD" id="cd00038">
    <property type="entry name" value="CAP_ED"/>
    <property type="match status" value="1"/>
</dbReference>
<dbReference type="FunFam" id="2.60.120.10:FF:000074">
    <property type="entry name" value="Potassium channel KAT2"/>
    <property type="match status" value="1"/>
</dbReference>
<evidence type="ECO:0000256" key="3">
    <source>
        <dbReference type="ARBA" id="ARBA00022448"/>
    </source>
</evidence>
<dbReference type="EMBL" id="JAAWWB010000036">
    <property type="protein sequence ID" value="KAG6739315.1"/>
    <property type="molecule type" value="Genomic_DNA"/>
</dbReference>
<feature type="domain" description="Cyclic nucleotide-binding" evidence="15">
    <location>
        <begin position="295"/>
        <end position="405"/>
    </location>
</feature>
<comment type="domain">
    <text evidence="14">The segment S4 is probably the voltage-sensor and is characterized by a series of positively charged amino acids. The pore-forming region H5 is enclosed by the transmembrane segments S5 and S6 in the Shaker-type (1P/6TM) and contains the GYGD signature motif which seems to be involved in potassium selectivity.</text>
</comment>
<dbReference type="PROSITE" id="PS50088">
    <property type="entry name" value="ANK_REPEAT"/>
    <property type="match status" value="3"/>
</dbReference>
<evidence type="ECO:0000256" key="4">
    <source>
        <dbReference type="ARBA" id="ARBA00022538"/>
    </source>
</evidence>
<evidence type="ECO:0000259" key="15">
    <source>
        <dbReference type="PROSITE" id="PS50042"/>
    </source>
</evidence>
<evidence type="ECO:0000256" key="14">
    <source>
        <dbReference type="RuleBase" id="RU369015"/>
    </source>
</evidence>
<keyword evidence="4 14" id="KW-0633">Potassium transport</keyword>
<dbReference type="PROSITE" id="PS50297">
    <property type="entry name" value="ANK_REP_REGION"/>
    <property type="match status" value="2"/>
</dbReference>
<comment type="similarity">
    <text evidence="2 14">Belongs to the potassium channel family. Plant (TC 1.A.1.4) subfamily.</text>
</comment>
<dbReference type="PANTHER" id="PTHR45743:SF25">
    <property type="entry name" value="POTASSIUM CHANNEL"/>
    <property type="match status" value="1"/>
</dbReference>
<comment type="subunit">
    <text evidence="14">The potassium channel is composed of a homo- or heterotetrameric complex of pore-forming subunits.</text>
</comment>
<evidence type="ECO:0000256" key="6">
    <source>
        <dbReference type="ARBA" id="ARBA00022826"/>
    </source>
</evidence>
<evidence type="ECO:0000256" key="10">
    <source>
        <dbReference type="ARBA" id="ARBA00023065"/>
    </source>
</evidence>
<comment type="caution">
    <text evidence="14">Lacks conserved residue(s) required for the propagation of feature annotation.</text>
</comment>
<keyword evidence="12 14" id="KW-0407">Ion channel</keyword>
<dbReference type="GO" id="GO:0034702">
    <property type="term" value="C:monoatomic ion channel complex"/>
    <property type="evidence" value="ECO:0007669"/>
    <property type="project" value="UniProtKB-KW"/>
</dbReference>
<evidence type="ECO:0000256" key="9">
    <source>
        <dbReference type="ARBA" id="ARBA00022989"/>
    </source>
</evidence>
<keyword evidence="9 14" id="KW-1133">Transmembrane helix</keyword>
<sequence>MEAFTEVNKGIMEYVTKEHDDHYQETMPAILALPVRFSLSRLWDTFLVFLVFYTAWCLRLSLVTLANLVGGLAITDNVVNGFFAIDIVLTFFVAYLDKSSYLLVDNRKKIAWRYTNRGLVLDVISTIPSELIREILPDKLQSYGYFSMLRLWRLRRVSKFFSRLEKDRNYNYFVVRCVKLICYSIVVHMAGCFYYRIAVNYKDPSKNMDRIRLEDFHGESCGFVIEILSKRYQVLHKGTAFRFRLQEQMLAHLCLKYRTDSEGLRQQETIGSLPKAIRSSISNYLFYSLVDKVVLVTEMKAEYFPPREDVILQNEAPTDLYILVTGAVELIVHRNGIEQASSVVGEAATGDVIGEIGLLCYRPQLFTVRTKRLSQLLRLNRTAFLNIVQSNVGDGTVIMNNLLQHALWFEILFPSNISEKCMEKAIWDRMDLPLTLCIAAMRGDDLLLHQLLKQGSDPNESDENGRTALHIAASNGNEHCVVLLLEYGVDPNIKDSEGNVPLWEALQGNHKSVFKLLSDNGATITSGDVGQFAYTAAEQNNLDLLKEIVKYGGDVTLRARCGTTAIHTAISEGNTEMVKFILDQGADVDKPDLHGWTPRALADHQGQEEIQALFENRMQTNKKTVSTIPKHPGVPFGRKPMARYNSEPTIPPFSHSFRHDVMPPVPEVSWPDRPRRRRADNFHNSLVGMMSVASTGENDIISSPARFTGFASLNCRARVTLSCPDKGEVAGKIVALPHSFQELLDIGSKKFGCNASKILTKEGAEIEDIEVLRDGDHLVLVSDAGT</sequence>
<keyword evidence="7 14" id="KW-0851">Voltage-gated channel</keyword>
<evidence type="ECO:0000256" key="11">
    <source>
        <dbReference type="ARBA" id="ARBA00023136"/>
    </source>
</evidence>
<dbReference type="InterPro" id="IPR045319">
    <property type="entry name" value="KAT/AKT"/>
</dbReference>
<organism evidence="17 18">
    <name type="scientific">Populus tomentosa</name>
    <name type="common">Chinese white poplar</name>
    <dbReference type="NCBI Taxonomy" id="118781"/>
    <lineage>
        <taxon>Eukaryota</taxon>
        <taxon>Viridiplantae</taxon>
        <taxon>Streptophyta</taxon>
        <taxon>Embryophyta</taxon>
        <taxon>Tracheophyta</taxon>
        <taxon>Spermatophyta</taxon>
        <taxon>Magnoliopsida</taxon>
        <taxon>eudicotyledons</taxon>
        <taxon>Gunneridae</taxon>
        <taxon>Pentapetalae</taxon>
        <taxon>rosids</taxon>
        <taxon>fabids</taxon>
        <taxon>Malpighiales</taxon>
        <taxon>Salicaceae</taxon>
        <taxon>Saliceae</taxon>
        <taxon>Populus</taxon>
    </lineage>
</organism>
<evidence type="ECO:0000256" key="8">
    <source>
        <dbReference type="ARBA" id="ARBA00022958"/>
    </source>
</evidence>
<evidence type="ECO:0000256" key="1">
    <source>
        <dbReference type="ARBA" id="ARBA00004141"/>
    </source>
</evidence>
<evidence type="ECO:0000256" key="13">
    <source>
        <dbReference type="PROSITE-ProRule" id="PRU00023"/>
    </source>
</evidence>
<dbReference type="InterPro" id="IPR000595">
    <property type="entry name" value="cNMP-bd_dom"/>
</dbReference>
<accession>A0A8X7Y596</accession>
<feature type="transmembrane region" description="Helical" evidence="14">
    <location>
        <begin position="173"/>
        <end position="197"/>
    </location>
</feature>
<dbReference type="InterPro" id="IPR021789">
    <property type="entry name" value="KHA_dom"/>
</dbReference>
<evidence type="ECO:0000313" key="18">
    <source>
        <dbReference type="Proteomes" id="UP000886885"/>
    </source>
</evidence>
<evidence type="ECO:0000313" key="17">
    <source>
        <dbReference type="EMBL" id="KAG6739315.1"/>
    </source>
</evidence>
<dbReference type="Pfam" id="PF11834">
    <property type="entry name" value="KHA"/>
    <property type="match status" value="1"/>
</dbReference>
<keyword evidence="11 14" id="KW-0472">Membrane</keyword>
<feature type="transmembrane region" description="Helical" evidence="14">
    <location>
        <begin position="78"/>
        <end position="96"/>
    </location>
</feature>
<evidence type="ECO:0000256" key="7">
    <source>
        <dbReference type="ARBA" id="ARBA00022882"/>
    </source>
</evidence>
<dbReference type="Pfam" id="PF12796">
    <property type="entry name" value="Ank_2"/>
    <property type="match status" value="2"/>
</dbReference>
<keyword evidence="13" id="KW-0040">ANK repeat</keyword>
<proteinExistence type="inferred from homology"/>
<comment type="subcellular location">
    <subcellularLocation>
        <location evidence="1 14">Membrane</location>
        <topology evidence="1 14">Multi-pass membrane protein</topology>
    </subcellularLocation>
</comment>
<feature type="domain" description="KHA" evidence="16">
    <location>
        <begin position="718"/>
        <end position="786"/>
    </location>
</feature>
<feature type="repeat" description="ANK" evidence="13">
    <location>
        <begin position="497"/>
        <end position="529"/>
    </location>
</feature>
<keyword evidence="6 14" id="KW-0631">Potassium channel</keyword>